<feature type="compositionally biased region" description="Polar residues" evidence="1">
    <location>
        <begin position="856"/>
        <end position="866"/>
    </location>
</feature>
<feature type="compositionally biased region" description="Low complexity" evidence="1">
    <location>
        <begin position="783"/>
        <end position="797"/>
    </location>
</feature>
<reference evidence="3" key="1">
    <citation type="submission" date="2022-11" db="EMBL/GenBank/DDBJ databases">
        <title>Minimal conservation of predation-associated metabolite biosynthetic gene clusters underscores biosynthetic potential of Myxococcota including descriptions for ten novel species: Archangium lansinium sp. nov., Myxococcus landrumus sp. nov., Nannocystis bai.</title>
        <authorList>
            <person name="Ahearne A."/>
            <person name="Stevens C."/>
            <person name="Dowd S."/>
        </authorList>
    </citation>
    <scope>NUCLEOTIDE SEQUENCE</scope>
    <source>
        <strain evidence="3">Fl3</strain>
    </source>
</reference>
<protein>
    <recommendedName>
        <fullName evidence="5">MYXO-CTERM domain-containing protein</fullName>
    </recommendedName>
</protein>
<organism evidence="3 4">
    <name type="scientific">Nannocystis punicea</name>
    <dbReference type="NCBI Taxonomy" id="2995304"/>
    <lineage>
        <taxon>Bacteria</taxon>
        <taxon>Pseudomonadati</taxon>
        <taxon>Myxococcota</taxon>
        <taxon>Polyangia</taxon>
        <taxon>Nannocystales</taxon>
        <taxon>Nannocystaceae</taxon>
        <taxon>Nannocystis</taxon>
    </lineage>
</organism>
<sequence>MNHRSRVRPRALGAATSVLCLAACPPSEGQALRGAPGVSVFSAEFALDEPVVAAAPGDAPALGFSGDQCLAVWRDFRTLRPQLRGARIGLDGELLDPSGFLVRDVADSYSVPSVASDGVDFMVVMPSVDGPIHATRVLADGTVPDLDGVLLATGGWLGALEFDGTDFLYAWTGAPGLHVARLSPSGQVLATGEEPVLADISPSSLDIAFDWQHHLVVWQREAGFGSRVVEAARLGLDGTLLDPVPITIDPFSGMAGPVVAFDGVQHVVVWGRNVEGDPEPDKLMAARVTSAGVVLDPGGLLIAEYDGEFDGFSRIDVIGNGLGATVAWSRDGSDDGGDFWLAVETARIGLDGAITRSAPLPGARGIDVALAGHGSDDALLAWSAGGSSPDENFAPIFGLRLSSSSGAAIEPSPRRISGHANAQEVRAAASDGDDFLVLWTDTRDLASQGRDLFATRVTPAGVVLDPAGIALPGHVDDVDVVFDGQNYWIIGLQYFNDSDQQSRAVRLRPDGTILDPKPLPLPMCEAFPAAARGDAGVLLLGPSCEYDPQVGYHEFAAILLDGAGALSSVHWLSEGPDDSMIREPALASHGDGFLAAWIFHDTIFGQRLGPTGAPLGPRFVVVPASPGVAVSDLSLQFGADEYLVLWQDTLGLHATFVALAGPAGASPVLSLAPPEVLTDGWGCSRFAGACPKAVFADDRFLVTWRAGAGGSMPASLDLAVAELDPSGALRGPVALSAAPESEGAAVLAVNDRGDVLATYSRFVADSAVSSRRAHARILASPPDLAAGASSSGGEAPSTSDELTTSATSDPTSSGELPTTGGSDGTAVPTSGPSEPVPDDLETTAAGAPSGAETSAGEPQQFASSGCSLRRDSRPPWLLALLAPLARRRRRAST</sequence>
<dbReference type="Proteomes" id="UP001164459">
    <property type="component" value="Chromosome"/>
</dbReference>
<keyword evidence="2" id="KW-0732">Signal</keyword>
<evidence type="ECO:0000256" key="2">
    <source>
        <dbReference type="SAM" id="SignalP"/>
    </source>
</evidence>
<feature type="compositionally biased region" description="Polar residues" evidence="1">
    <location>
        <begin position="798"/>
        <end position="820"/>
    </location>
</feature>
<evidence type="ECO:0008006" key="5">
    <source>
        <dbReference type="Google" id="ProtNLM"/>
    </source>
</evidence>
<evidence type="ECO:0000256" key="1">
    <source>
        <dbReference type="SAM" id="MobiDB-lite"/>
    </source>
</evidence>
<name>A0ABY7GYX8_9BACT</name>
<proteinExistence type="predicted"/>
<dbReference type="EMBL" id="CP114040">
    <property type="protein sequence ID" value="WAS92203.1"/>
    <property type="molecule type" value="Genomic_DNA"/>
</dbReference>
<feature type="signal peptide" evidence="2">
    <location>
        <begin position="1"/>
        <end position="22"/>
    </location>
</feature>
<evidence type="ECO:0000313" key="4">
    <source>
        <dbReference type="Proteomes" id="UP001164459"/>
    </source>
</evidence>
<feature type="region of interest" description="Disordered" evidence="1">
    <location>
        <begin position="783"/>
        <end position="874"/>
    </location>
</feature>
<accession>A0ABY7GYX8</accession>
<gene>
    <name evidence="3" type="ORF">O0S08_38975</name>
</gene>
<dbReference type="RefSeq" id="WP_269034552.1">
    <property type="nucleotide sequence ID" value="NZ_CP114040.1"/>
</dbReference>
<feature type="chain" id="PRO_5045543954" description="MYXO-CTERM domain-containing protein" evidence="2">
    <location>
        <begin position="23"/>
        <end position="893"/>
    </location>
</feature>
<evidence type="ECO:0000313" key="3">
    <source>
        <dbReference type="EMBL" id="WAS92203.1"/>
    </source>
</evidence>
<keyword evidence="4" id="KW-1185">Reference proteome</keyword>